<sequence length="125" mass="14759">MPPPIFRIPLELRLDIYSFCTAFTLLNLTRTSRLFRTEIFQFPSIYRSSFGFATNPETPDQQLSINTVKRVRYREECDMINAVTPRRWKNIYKQQTGPVRSLSEQWYCCALSFKVRRASTSYMGP</sequence>
<dbReference type="Proteomes" id="UP000275078">
    <property type="component" value="Unassembled WGS sequence"/>
</dbReference>
<organism evidence="1 2">
    <name type="scientific">Ascobolus immersus RN42</name>
    <dbReference type="NCBI Taxonomy" id="1160509"/>
    <lineage>
        <taxon>Eukaryota</taxon>
        <taxon>Fungi</taxon>
        <taxon>Dikarya</taxon>
        <taxon>Ascomycota</taxon>
        <taxon>Pezizomycotina</taxon>
        <taxon>Pezizomycetes</taxon>
        <taxon>Pezizales</taxon>
        <taxon>Ascobolaceae</taxon>
        <taxon>Ascobolus</taxon>
    </lineage>
</organism>
<dbReference type="EMBL" id="ML119671">
    <property type="protein sequence ID" value="RPA82528.1"/>
    <property type="molecule type" value="Genomic_DNA"/>
</dbReference>
<dbReference type="OrthoDB" id="5372935at2759"/>
<gene>
    <name evidence="1" type="ORF">BJ508DRAFT_325529</name>
</gene>
<accession>A0A3N4ICX0</accession>
<proteinExistence type="predicted"/>
<evidence type="ECO:0000313" key="2">
    <source>
        <dbReference type="Proteomes" id="UP000275078"/>
    </source>
</evidence>
<protein>
    <recommendedName>
        <fullName evidence="3">F-box domain-containing protein</fullName>
    </recommendedName>
</protein>
<evidence type="ECO:0008006" key="3">
    <source>
        <dbReference type="Google" id="ProtNLM"/>
    </source>
</evidence>
<dbReference type="SUPFAM" id="SSF81383">
    <property type="entry name" value="F-box domain"/>
    <property type="match status" value="1"/>
</dbReference>
<evidence type="ECO:0000313" key="1">
    <source>
        <dbReference type="EMBL" id="RPA82528.1"/>
    </source>
</evidence>
<dbReference type="AlphaFoldDB" id="A0A3N4ICX0"/>
<keyword evidence="2" id="KW-1185">Reference proteome</keyword>
<reference evidence="1 2" key="1">
    <citation type="journal article" date="2018" name="Nat. Ecol. Evol.">
        <title>Pezizomycetes genomes reveal the molecular basis of ectomycorrhizal truffle lifestyle.</title>
        <authorList>
            <person name="Murat C."/>
            <person name="Payen T."/>
            <person name="Noel B."/>
            <person name="Kuo A."/>
            <person name="Morin E."/>
            <person name="Chen J."/>
            <person name="Kohler A."/>
            <person name="Krizsan K."/>
            <person name="Balestrini R."/>
            <person name="Da Silva C."/>
            <person name="Montanini B."/>
            <person name="Hainaut M."/>
            <person name="Levati E."/>
            <person name="Barry K.W."/>
            <person name="Belfiori B."/>
            <person name="Cichocki N."/>
            <person name="Clum A."/>
            <person name="Dockter R.B."/>
            <person name="Fauchery L."/>
            <person name="Guy J."/>
            <person name="Iotti M."/>
            <person name="Le Tacon F."/>
            <person name="Lindquist E.A."/>
            <person name="Lipzen A."/>
            <person name="Malagnac F."/>
            <person name="Mello A."/>
            <person name="Molinier V."/>
            <person name="Miyauchi S."/>
            <person name="Poulain J."/>
            <person name="Riccioni C."/>
            <person name="Rubini A."/>
            <person name="Sitrit Y."/>
            <person name="Splivallo R."/>
            <person name="Traeger S."/>
            <person name="Wang M."/>
            <person name="Zifcakova L."/>
            <person name="Wipf D."/>
            <person name="Zambonelli A."/>
            <person name="Paolocci F."/>
            <person name="Nowrousian M."/>
            <person name="Ottonello S."/>
            <person name="Baldrian P."/>
            <person name="Spatafora J.W."/>
            <person name="Henrissat B."/>
            <person name="Nagy L.G."/>
            <person name="Aury J.M."/>
            <person name="Wincker P."/>
            <person name="Grigoriev I.V."/>
            <person name="Bonfante P."/>
            <person name="Martin F.M."/>
        </authorList>
    </citation>
    <scope>NUCLEOTIDE SEQUENCE [LARGE SCALE GENOMIC DNA]</scope>
    <source>
        <strain evidence="1 2">RN42</strain>
    </source>
</reference>
<name>A0A3N4ICX0_ASCIM</name>
<dbReference type="InterPro" id="IPR036047">
    <property type="entry name" value="F-box-like_dom_sf"/>
</dbReference>